<dbReference type="Pfam" id="PF25942">
    <property type="entry name" value="Ig_halo"/>
    <property type="match status" value="1"/>
</dbReference>
<comment type="caution">
    <text evidence="2">The sequence shown here is derived from an EMBL/GenBank/DDBJ whole genome shotgun (WGS) entry which is preliminary data.</text>
</comment>
<name>A0A5N5U4W1_9EURY</name>
<geneLocation type="plasmid" evidence="2">
    <name>unnamed1</name>
</geneLocation>
<dbReference type="EMBL" id="QJOW01000005">
    <property type="protein sequence ID" value="KAB7513564.1"/>
    <property type="molecule type" value="Genomic_DNA"/>
</dbReference>
<proteinExistence type="predicted"/>
<dbReference type="RefSeq" id="WP_004594588.1">
    <property type="nucleotide sequence ID" value="NZ_QJOW01000005.1"/>
</dbReference>
<evidence type="ECO:0000313" key="2">
    <source>
        <dbReference type="EMBL" id="KAB7513564.1"/>
    </source>
</evidence>
<dbReference type="Proteomes" id="UP000326302">
    <property type="component" value="Unassembled WGS sequence"/>
</dbReference>
<sequence length="132" mass="14921">MKRRALLLLGVTSLFGGCLEIGENRPQPQLAWIWLQNDREEEYEVDVVVEEDGKSVFSETYQLGATSDTANINVEDPVDEPGHYVVRTMMDGETREVDIAEFVDGDENCVGVRFSLLNNGSVEYWPKSMQQC</sequence>
<evidence type="ECO:0000313" key="3">
    <source>
        <dbReference type="Proteomes" id="UP000326302"/>
    </source>
</evidence>
<accession>A0A5N5U4W1</accession>
<dbReference type="OrthoDB" id="275168at2157"/>
<keyword evidence="2" id="KW-0614">Plasmid</keyword>
<feature type="domain" description="Ig-like" evidence="1">
    <location>
        <begin position="42"/>
        <end position="111"/>
    </location>
</feature>
<reference evidence="2 3" key="1">
    <citation type="submission" date="2019-10" db="EMBL/GenBank/DDBJ databases">
        <title>Unraveling microbial dark matter from salterns through culturing: the case of the genus Halosegnis.</title>
        <authorList>
            <person name="Duran-Viseras A."/>
            <person name="Andrei A.-S."/>
            <person name="Vera-Gargallo B."/>
            <person name="Ghai R."/>
            <person name="Sanchez-Porro C."/>
            <person name="Ventosa A."/>
        </authorList>
    </citation>
    <scope>NUCLEOTIDE SEQUENCE [LARGE SCALE GENOMIC DNA]</scope>
    <source>
        <strain evidence="2 3">F17-44</strain>
        <plasmid evidence="2">unnamed1</plasmid>
    </source>
</reference>
<organism evidence="2 3">
    <name type="scientific">Halosegnis rubeus</name>
    <dbReference type="NCBI Taxonomy" id="2212850"/>
    <lineage>
        <taxon>Archaea</taxon>
        <taxon>Methanobacteriati</taxon>
        <taxon>Methanobacteriota</taxon>
        <taxon>Stenosarchaea group</taxon>
        <taxon>Halobacteria</taxon>
        <taxon>Halobacteriales</taxon>
        <taxon>Natronomonadaceae</taxon>
        <taxon>Halosegnis</taxon>
    </lineage>
</organism>
<gene>
    <name evidence="2" type="ORF">DMP03_11575</name>
</gene>
<evidence type="ECO:0000259" key="1">
    <source>
        <dbReference type="Pfam" id="PF25942"/>
    </source>
</evidence>
<protein>
    <recommendedName>
        <fullName evidence="1">Ig-like domain-containing protein</fullName>
    </recommendedName>
</protein>
<dbReference type="PROSITE" id="PS51257">
    <property type="entry name" value="PROKAR_LIPOPROTEIN"/>
    <property type="match status" value="1"/>
</dbReference>
<dbReference type="AlphaFoldDB" id="A0A5N5U4W1"/>
<dbReference type="InterPro" id="IPR058929">
    <property type="entry name" value="Ig_halo"/>
</dbReference>